<evidence type="ECO:0000256" key="6">
    <source>
        <dbReference type="ARBA" id="ARBA00023002"/>
    </source>
</evidence>
<gene>
    <name evidence="15" type="ORF">SAMN04488109_0081</name>
</gene>
<feature type="chain" id="PRO_5012341368" description="thioredoxin-dependent peroxiredoxin" evidence="13">
    <location>
        <begin position="21"/>
        <end position="171"/>
    </location>
</feature>
<dbReference type="GO" id="GO:0034599">
    <property type="term" value="P:cellular response to oxidative stress"/>
    <property type="evidence" value="ECO:0007669"/>
    <property type="project" value="TreeGrafter"/>
</dbReference>
<comment type="function">
    <text evidence="1">Thiol-specific peroxidase that catalyzes the reduction of hydrogen peroxide and organic hydroperoxides to water and alcohols, respectively. Plays a role in cell protection against oxidative stress by detoxifying peroxides and as sensor of hydrogen peroxide-mediated signaling events.</text>
</comment>
<dbReference type="EC" id="1.11.1.24" evidence="3"/>
<evidence type="ECO:0000313" key="16">
    <source>
        <dbReference type="Proteomes" id="UP000184212"/>
    </source>
</evidence>
<dbReference type="NCBIfam" id="NF006960">
    <property type="entry name" value="PRK09437.1"/>
    <property type="match status" value="1"/>
</dbReference>
<comment type="similarity">
    <text evidence="10">Belongs to the peroxiredoxin family. BCP/PrxQ subfamily.</text>
</comment>
<comment type="catalytic activity">
    <reaction evidence="12">
        <text>a hydroperoxide + [thioredoxin]-dithiol = an alcohol + [thioredoxin]-disulfide + H2O</text>
        <dbReference type="Rhea" id="RHEA:62620"/>
        <dbReference type="Rhea" id="RHEA-COMP:10698"/>
        <dbReference type="Rhea" id="RHEA-COMP:10700"/>
        <dbReference type="ChEBI" id="CHEBI:15377"/>
        <dbReference type="ChEBI" id="CHEBI:29950"/>
        <dbReference type="ChEBI" id="CHEBI:30879"/>
        <dbReference type="ChEBI" id="CHEBI:35924"/>
        <dbReference type="ChEBI" id="CHEBI:50058"/>
        <dbReference type="EC" id="1.11.1.24"/>
    </reaction>
</comment>
<dbReference type="FunFam" id="3.40.30.10:FF:000007">
    <property type="entry name" value="Thioredoxin-dependent thiol peroxidase"/>
    <property type="match status" value="1"/>
</dbReference>
<feature type="domain" description="Thioredoxin" evidence="14">
    <location>
        <begin position="24"/>
        <end position="171"/>
    </location>
</feature>
<proteinExistence type="inferred from homology"/>
<dbReference type="STRING" id="947013.SAMN04488109_0081"/>
<evidence type="ECO:0000256" key="5">
    <source>
        <dbReference type="ARBA" id="ARBA00022862"/>
    </source>
</evidence>
<sequence length="171" mass="19154">MKTKIVTLILFSLMTLTNFAQTKLKVGDKAPDFTATDQDNKTITLSSYKGKKVVLYFYPKDQTPGCTEEACNLRDNIAELGDAGYVVLGVSTDDELSHKEFQKKYNLPFSLVADKDKSINQKYGVWVEKEREGKKFMGTARTTFLIDEKGVITSVIDKVDTKGHASQILKL</sequence>
<organism evidence="15 16">
    <name type="scientific">Chryseolinea serpens</name>
    <dbReference type="NCBI Taxonomy" id="947013"/>
    <lineage>
        <taxon>Bacteria</taxon>
        <taxon>Pseudomonadati</taxon>
        <taxon>Bacteroidota</taxon>
        <taxon>Cytophagia</taxon>
        <taxon>Cytophagales</taxon>
        <taxon>Fulvivirgaceae</taxon>
        <taxon>Chryseolinea</taxon>
    </lineage>
</organism>
<evidence type="ECO:0000256" key="4">
    <source>
        <dbReference type="ARBA" id="ARBA00022559"/>
    </source>
</evidence>
<dbReference type="InterPro" id="IPR050924">
    <property type="entry name" value="Peroxiredoxin_BCP/PrxQ"/>
</dbReference>
<dbReference type="CDD" id="cd03017">
    <property type="entry name" value="PRX_BCP"/>
    <property type="match status" value="1"/>
</dbReference>
<evidence type="ECO:0000256" key="10">
    <source>
        <dbReference type="ARBA" id="ARBA00038489"/>
    </source>
</evidence>
<dbReference type="PROSITE" id="PS51352">
    <property type="entry name" value="THIOREDOXIN_2"/>
    <property type="match status" value="1"/>
</dbReference>
<evidence type="ECO:0000256" key="7">
    <source>
        <dbReference type="ARBA" id="ARBA00023157"/>
    </source>
</evidence>
<evidence type="ECO:0000256" key="8">
    <source>
        <dbReference type="ARBA" id="ARBA00023284"/>
    </source>
</evidence>
<dbReference type="SUPFAM" id="SSF52833">
    <property type="entry name" value="Thioredoxin-like"/>
    <property type="match status" value="1"/>
</dbReference>
<evidence type="ECO:0000256" key="12">
    <source>
        <dbReference type="ARBA" id="ARBA00049091"/>
    </source>
</evidence>
<keyword evidence="4" id="KW-0575">Peroxidase</keyword>
<keyword evidence="13" id="KW-0732">Signal</keyword>
<keyword evidence="16" id="KW-1185">Reference proteome</keyword>
<dbReference type="InterPro" id="IPR013766">
    <property type="entry name" value="Thioredoxin_domain"/>
</dbReference>
<evidence type="ECO:0000256" key="2">
    <source>
        <dbReference type="ARBA" id="ARBA00011245"/>
    </source>
</evidence>
<protein>
    <recommendedName>
        <fullName evidence="3">thioredoxin-dependent peroxiredoxin</fullName>
        <ecNumber evidence="3">1.11.1.24</ecNumber>
    </recommendedName>
    <alternativeName>
        <fullName evidence="9">Thioredoxin peroxidase</fullName>
    </alternativeName>
    <alternativeName>
        <fullName evidence="11">Thioredoxin-dependent peroxiredoxin Bcp</fullName>
    </alternativeName>
</protein>
<dbReference type="Pfam" id="PF00578">
    <property type="entry name" value="AhpC-TSA"/>
    <property type="match status" value="1"/>
</dbReference>
<keyword evidence="5" id="KW-0049">Antioxidant</keyword>
<name>A0A1M5JIG6_9BACT</name>
<dbReference type="AlphaFoldDB" id="A0A1M5JIG6"/>
<evidence type="ECO:0000256" key="11">
    <source>
        <dbReference type="ARBA" id="ARBA00042639"/>
    </source>
</evidence>
<accession>A0A1M5JIG6</accession>
<evidence type="ECO:0000256" key="13">
    <source>
        <dbReference type="SAM" id="SignalP"/>
    </source>
</evidence>
<feature type="signal peptide" evidence="13">
    <location>
        <begin position="1"/>
        <end position="20"/>
    </location>
</feature>
<dbReference type="InterPro" id="IPR000866">
    <property type="entry name" value="AhpC/TSA"/>
</dbReference>
<dbReference type="PANTHER" id="PTHR42801">
    <property type="entry name" value="THIOREDOXIN-DEPENDENT PEROXIDE REDUCTASE"/>
    <property type="match status" value="1"/>
</dbReference>
<reference evidence="15 16" key="1">
    <citation type="submission" date="2016-11" db="EMBL/GenBank/DDBJ databases">
        <authorList>
            <person name="Jaros S."/>
            <person name="Januszkiewicz K."/>
            <person name="Wedrychowicz H."/>
        </authorList>
    </citation>
    <scope>NUCLEOTIDE SEQUENCE [LARGE SCALE GENOMIC DNA]</scope>
    <source>
        <strain evidence="15 16">DSM 24574</strain>
    </source>
</reference>
<evidence type="ECO:0000256" key="1">
    <source>
        <dbReference type="ARBA" id="ARBA00003330"/>
    </source>
</evidence>
<dbReference type="GO" id="GO:0008379">
    <property type="term" value="F:thioredoxin peroxidase activity"/>
    <property type="evidence" value="ECO:0007669"/>
    <property type="project" value="TreeGrafter"/>
</dbReference>
<keyword evidence="8" id="KW-0676">Redox-active center</keyword>
<dbReference type="Gene3D" id="3.40.30.10">
    <property type="entry name" value="Glutaredoxin"/>
    <property type="match status" value="1"/>
</dbReference>
<comment type="subunit">
    <text evidence="2">Monomer.</text>
</comment>
<evidence type="ECO:0000313" key="15">
    <source>
        <dbReference type="EMBL" id="SHG40337.1"/>
    </source>
</evidence>
<dbReference type="GO" id="GO:0045454">
    <property type="term" value="P:cell redox homeostasis"/>
    <property type="evidence" value="ECO:0007669"/>
    <property type="project" value="TreeGrafter"/>
</dbReference>
<evidence type="ECO:0000256" key="3">
    <source>
        <dbReference type="ARBA" id="ARBA00013017"/>
    </source>
</evidence>
<dbReference type="InterPro" id="IPR036249">
    <property type="entry name" value="Thioredoxin-like_sf"/>
</dbReference>
<dbReference type="GO" id="GO:0005737">
    <property type="term" value="C:cytoplasm"/>
    <property type="evidence" value="ECO:0007669"/>
    <property type="project" value="TreeGrafter"/>
</dbReference>
<keyword evidence="7" id="KW-1015">Disulfide bond</keyword>
<evidence type="ECO:0000259" key="14">
    <source>
        <dbReference type="PROSITE" id="PS51352"/>
    </source>
</evidence>
<dbReference type="PANTHER" id="PTHR42801:SF4">
    <property type="entry name" value="AHPC_TSA FAMILY PROTEIN"/>
    <property type="match status" value="1"/>
</dbReference>
<keyword evidence="6" id="KW-0560">Oxidoreductase</keyword>
<evidence type="ECO:0000256" key="9">
    <source>
        <dbReference type="ARBA" id="ARBA00032824"/>
    </source>
</evidence>
<dbReference type="Proteomes" id="UP000184212">
    <property type="component" value="Unassembled WGS sequence"/>
</dbReference>
<dbReference type="EMBL" id="FQWQ01000001">
    <property type="protein sequence ID" value="SHG40337.1"/>
    <property type="molecule type" value="Genomic_DNA"/>
</dbReference>